<dbReference type="PANTHER" id="PTHR11645:SF0">
    <property type="entry name" value="PYRROLINE-5-CARBOXYLATE REDUCTASE 3"/>
    <property type="match status" value="1"/>
</dbReference>
<dbReference type="EC" id="1.5.1.2" evidence="4 5"/>
<organism evidence="9 10">
    <name type="scientific">Sphingomonas tabacisoli</name>
    <dbReference type="NCBI Taxonomy" id="2249466"/>
    <lineage>
        <taxon>Bacteria</taxon>
        <taxon>Pseudomonadati</taxon>
        <taxon>Pseudomonadota</taxon>
        <taxon>Alphaproteobacteria</taxon>
        <taxon>Sphingomonadales</taxon>
        <taxon>Sphingomonadaceae</taxon>
        <taxon>Sphingomonas</taxon>
    </lineage>
</organism>
<feature type="domain" description="Pyrroline-5-carboxylate reductase catalytic N-terminal" evidence="7">
    <location>
        <begin position="12"/>
        <end position="98"/>
    </location>
</feature>
<evidence type="ECO:0000256" key="3">
    <source>
        <dbReference type="ARBA" id="ARBA00023002"/>
    </source>
</evidence>
<evidence type="ECO:0000256" key="6">
    <source>
        <dbReference type="RuleBase" id="RU003903"/>
    </source>
</evidence>
<comment type="caution">
    <text evidence="9">The sequence shown here is derived from an EMBL/GenBank/DDBJ whole genome shotgun (WGS) entry which is preliminary data.</text>
</comment>
<comment type="pathway">
    <text evidence="4 6">Amino-acid biosynthesis; L-proline biosynthesis; L-proline from L-glutamate 5-semialdehyde: step 1/1.</text>
</comment>
<comment type="catalytic activity">
    <reaction evidence="4">
        <text>L-proline + NAD(+) = (S)-1-pyrroline-5-carboxylate + NADH + 2 H(+)</text>
        <dbReference type="Rhea" id="RHEA:14105"/>
        <dbReference type="ChEBI" id="CHEBI:15378"/>
        <dbReference type="ChEBI" id="CHEBI:17388"/>
        <dbReference type="ChEBI" id="CHEBI:57540"/>
        <dbReference type="ChEBI" id="CHEBI:57945"/>
        <dbReference type="ChEBI" id="CHEBI:60039"/>
        <dbReference type="EC" id="1.5.1.2"/>
    </reaction>
</comment>
<dbReference type="RefSeq" id="WP_380888414.1">
    <property type="nucleotide sequence ID" value="NZ_JBHUDY010000001.1"/>
</dbReference>
<dbReference type="Gene3D" id="1.10.3730.10">
    <property type="entry name" value="ProC C-terminal domain-like"/>
    <property type="match status" value="1"/>
</dbReference>
<dbReference type="Pfam" id="PF03807">
    <property type="entry name" value="F420_oxidored"/>
    <property type="match status" value="1"/>
</dbReference>
<sequence>MNELSGLGAIWLVGCGNMAGAMLRRWLEAGLPPEPVTVIRPSGVAPAPGVRTLTAMPQGETPPRVLMLGVKPQKLGDVADAVANVVGPDTLLISILAGTELATLKQRFSKARAVVRAMPNTPVAMGRGVVALHGDAGARRGDVETLMRPLGLVEWIADEAQFGLATALAGSGPAFLFRFIDAMASAGAALGLPAQQALRLAVATVDGAAGLAAGSDETPATLADRVASSGGMTRKGLDVLDEGRALETLLVHTLEAAERRGREMAAETR</sequence>
<gene>
    <name evidence="4 9" type="primary">proC</name>
    <name evidence="9" type="ORF">ACFSCW_08500</name>
</gene>
<accession>A0ABW4I4Q3</accession>
<keyword evidence="2 4" id="KW-0521">NADP</keyword>
<dbReference type="InterPro" id="IPR053790">
    <property type="entry name" value="P5CR-like_CS"/>
</dbReference>
<dbReference type="GO" id="GO:0004735">
    <property type="term" value="F:pyrroline-5-carboxylate reductase activity"/>
    <property type="evidence" value="ECO:0007669"/>
    <property type="project" value="UniProtKB-EC"/>
</dbReference>
<reference evidence="10" key="1">
    <citation type="journal article" date="2019" name="Int. J. Syst. Evol. Microbiol.">
        <title>The Global Catalogue of Microorganisms (GCM) 10K type strain sequencing project: providing services to taxonomists for standard genome sequencing and annotation.</title>
        <authorList>
            <consortium name="The Broad Institute Genomics Platform"/>
            <consortium name="The Broad Institute Genome Sequencing Center for Infectious Disease"/>
            <person name="Wu L."/>
            <person name="Ma J."/>
        </authorList>
    </citation>
    <scope>NUCLEOTIDE SEQUENCE [LARGE SCALE GENOMIC DNA]</scope>
    <source>
        <strain evidence="10">CGMCC 1.16275</strain>
    </source>
</reference>
<evidence type="ECO:0000256" key="4">
    <source>
        <dbReference type="HAMAP-Rule" id="MF_01925"/>
    </source>
</evidence>
<dbReference type="SUPFAM" id="SSF48179">
    <property type="entry name" value="6-phosphogluconate dehydrogenase C-terminal domain-like"/>
    <property type="match status" value="1"/>
</dbReference>
<dbReference type="Pfam" id="PF14748">
    <property type="entry name" value="P5CR_dimer"/>
    <property type="match status" value="1"/>
</dbReference>
<keyword evidence="10" id="KW-1185">Reference proteome</keyword>
<comment type="similarity">
    <text evidence="1 4 6">Belongs to the pyrroline-5-carboxylate reductase family.</text>
</comment>
<comment type="catalytic activity">
    <reaction evidence="4 6">
        <text>L-proline + NADP(+) = (S)-1-pyrroline-5-carboxylate + NADPH + 2 H(+)</text>
        <dbReference type="Rhea" id="RHEA:14109"/>
        <dbReference type="ChEBI" id="CHEBI:15378"/>
        <dbReference type="ChEBI" id="CHEBI:17388"/>
        <dbReference type="ChEBI" id="CHEBI:57783"/>
        <dbReference type="ChEBI" id="CHEBI:58349"/>
        <dbReference type="ChEBI" id="CHEBI:60039"/>
        <dbReference type="EC" id="1.5.1.2"/>
    </reaction>
</comment>
<dbReference type="Gene3D" id="3.40.50.720">
    <property type="entry name" value="NAD(P)-binding Rossmann-like Domain"/>
    <property type="match status" value="1"/>
</dbReference>
<dbReference type="PROSITE" id="PS00521">
    <property type="entry name" value="P5CR"/>
    <property type="match status" value="1"/>
</dbReference>
<comment type="function">
    <text evidence="4">Catalyzes the reduction of 1-pyrroline-5-carboxylate (PCA) to L-proline.</text>
</comment>
<keyword evidence="3 4" id="KW-0560">Oxidoreductase</keyword>
<dbReference type="PIRSF" id="PIRSF000193">
    <property type="entry name" value="Pyrrol-5-carb_rd"/>
    <property type="match status" value="1"/>
</dbReference>
<evidence type="ECO:0000259" key="8">
    <source>
        <dbReference type="Pfam" id="PF14748"/>
    </source>
</evidence>
<dbReference type="PANTHER" id="PTHR11645">
    <property type="entry name" value="PYRROLINE-5-CARBOXYLATE REDUCTASE"/>
    <property type="match status" value="1"/>
</dbReference>
<keyword evidence="4" id="KW-0963">Cytoplasm</keyword>
<evidence type="ECO:0000256" key="1">
    <source>
        <dbReference type="ARBA" id="ARBA00005525"/>
    </source>
</evidence>
<evidence type="ECO:0000313" key="10">
    <source>
        <dbReference type="Proteomes" id="UP001597115"/>
    </source>
</evidence>
<dbReference type="InterPro" id="IPR000304">
    <property type="entry name" value="Pyrroline-COOH_reductase"/>
</dbReference>
<evidence type="ECO:0000259" key="7">
    <source>
        <dbReference type="Pfam" id="PF03807"/>
    </source>
</evidence>
<feature type="domain" description="Pyrroline-5-carboxylate reductase dimerisation" evidence="8">
    <location>
        <begin position="159"/>
        <end position="264"/>
    </location>
</feature>
<evidence type="ECO:0000256" key="5">
    <source>
        <dbReference type="NCBIfam" id="TIGR00112"/>
    </source>
</evidence>
<protein>
    <recommendedName>
        <fullName evidence="4 5">Pyrroline-5-carboxylate reductase</fullName>
        <shortName evidence="4">P5C reductase</shortName>
        <shortName evidence="4">P5CR</shortName>
        <ecNumber evidence="4 5">1.5.1.2</ecNumber>
    </recommendedName>
    <alternativeName>
        <fullName evidence="4">PCA reductase</fullName>
    </alternativeName>
</protein>
<dbReference type="InterPro" id="IPR008927">
    <property type="entry name" value="6-PGluconate_DH-like_C_sf"/>
</dbReference>
<keyword evidence="4 6" id="KW-0028">Amino-acid biosynthesis</keyword>
<proteinExistence type="inferred from homology"/>
<dbReference type="EMBL" id="JBHUDY010000001">
    <property type="protein sequence ID" value="MFD1611839.1"/>
    <property type="molecule type" value="Genomic_DNA"/>
</dbReference>
<dbReference type="InterPro" id="IPR036291">
    <property type="entry name" value="NAD(P)-bd_dom_sf"/>
</dbReference>
<evidence type="ECO:0000313" key="9">
    <source>
        <dbReference type="EMBL" id="MFD1611839.1"/>
    </source>
</evidence>
<name>A0ABW4I4Q3_9SPHN</name>
<dbReference type="NCBIfam" id="TIGR00112">
    <property type="entry name" value="proC"/>
    <property type="match status" value="1"/>
</dbReference>
<dbReference type="HAMAP" id="MF_01925">
    <property type="entry name" value="P5C_reductase"/>
    <property type="match status" value="1"/>
</dbReference>
<dbReference type="InterPro" id="IPR028939">
    <property type="entry name" value="P5C_Rdtase_cat_N"/>
</dbReference>
<dbReference type="InterPro" id="IPR029036">
    <property type="entry name" value="P5CR_dimer"/>
</dbReference>
<evidence type="ECO:0000256" key="2">
    <source>
        <dbReference type="ARBA" id="ARBA00022857"/>
    </source>
</evidence>
<dbReference type="SUPFAM" id="SSF51735">
    <property type="entry name" value="NAD(P)-binding Rossmann-fold domains"/>
    <property type="match status" value="1"/>
</dbReference>
<keyword evidence="4 6" id="KW-0641">Proline biosynthesis</keyword>
<comment type="subcellular location">
    <subcellularLocation>
        <location evidence="4">Cytoplasm</location>
    </subcellularLocation>
</comment>
<dbReference type="Proteomes" id="UP001597115">
    <property type="component" value="Unassembled WGS sequence"/>
</dbReference>